<protein>
    <submittedName>
        <fullName evidence="1">Uncharacterized protein</fullName>
    </submittedName>
</protein>
<keyword evidence="2" id="KW-1185">Reference proteome</keyword>
<evidence type="ECO:0000313" key="2">
    <source>
        <dbReference type="Proteomes" id="UP000314294"/>
    </source>
</evidence>
<accession>A0A4Z2EN17</accession>
<dbReference type="Proteomes" id="UP000314294">
    <property type="component" value="Unassembled WGS sequence"/>
</dbReference>
<comment type="caution">
    <text evidence="1">The sequence shown here is derived from an EMBL/GenBank/DDBJ whole genome shotgun (WGS) entry which is preliminary data.</text>
</comment>
<name>A0A4Z2EN17_9TELE</name>
<dbReference type="AlphaFoldDB" id="A0A4Z2EN17"/>
<gene>
    <name evidence="1" type="ORF">EYF80_060069</name>
</gene>
<sequence length="66" mass="6963">MVSALQRSPWTASGLSGSGVLLSASCASRTATNTHADYTTTFQSLTQRGRPEVLLQTAMSTSVCRL</sequence>
<dbReference type="PROSITE" id="PS51257">
    <property type="entry name" value="PROKAR_LIPOPROTEIN"/>
    <property type="match status" value="1"/>
</dbReference>
<dbReference type="EMBL" id="SRLO01005211">
    <property type="protein sequence ID" value="TNN29782.1"/>
    <property type="molecule type" value="Genomic_DNA"/>
</dbReference>
<evidence type="ECO:0000313" key="1">
    <source>
        <dbReference type="EMBL" id="TNN29782.1"/>
    </source>
</evidence>
<reference evidence="1 2" key="1">
    <citation type="submission" date="2019-03" db="EMBL/GenBank/DDBJ databases">
        <title>First draft genome of Liparis tanakae, snailfish: a comprehensive survey of snailfish specific genes.</title>
        <authorList>
            <person name="Kim W."/>
            <person name="Song I."/>
            <person name="Jeong J.-H."/>
            <person name="Kim D."/>
            <person name="Kim S."/>
            <person name="Ryu S."/>
            <person name="Song J.Y."/>
            <person name="Lee S.K."/>
        </authorList>
    </citation>
    <scope>NUCLEOTIDE SEQUENCE [LARGE SCALE GENOMIC DNA]</scope>
    <source>
        <tissue evidence="1">Muscle</tissue>
    </source>
</reference>
<proteinExistence type="predicted"/>
<organism evidence="1 2">
    <name type="scientific">Liparis tanakae</name>
    <name type="common">Tanaka's snailfish</name>
    <dbReference type="NCBI Taxonomy" id="230148"/>
    <lineage>
        <taxon>Eukaryota</taxon>
        <taxon>Metazoa</taxon>
        <taxon>Chordata</taxon>
        <taxon>Craniata</taxon>
        <taxon>Vertebrata</taxon>
        <taxon>Euteleostomi</taxon>
        <taxon>Actinopterygii</taxon>
        <taxon>Neopterygii</taxon>
        <taxon>Teleostei</taxon>
        <taxon>Neoteleostei</taxon>
        <taxon>Acanthomorphata</taxon>
        <taxon>Eupercaria</taxon>
        <taxon>Perciformes</taxon>
        <taxon>Cottioidei</taxon>
        <taxon>Cottales</taxon>
        <taxon>Liparidae</taxon>
        <taxon>Liparis</taxon>
    </lineage>
</organism>